<dbReference type="GO" id="GO:0005524">
    <property type="term" value="F:ATP binding"/>
    <property type="evidence" value="ECO:0007669"/>
    <property type="project" value="InterPro"/>
</dbReference>
<dbReference type="GO" id="GO:0004815">
    <property type="term" value="F:aspartate-tRNA ligase activity"/>
    <property type="evidence" value="ECO:0007669"/>
    <property type="project" value="InterPro"/>
</dbReference>
<evidence type="ECO:0000256" key="1">
    <source>
        <dbReference type="ARBA" id="ARBA00022490"/>
    </source>
</evidence>
<dbReference type="InterPro" id="IPR045864">
    <property type="entry name" value="aa-tRNA-synth_II/BPL/LPL"/>
</dbReference>
<evidence type="ECO:0000256" key="2">
    <source>
        <dbReference type="ARBA" id="ARBA00022598"/>
    </source>
</evidence>
<proteinExistence type="predicted"/>
<gene>
    <name evidence="6" type="ORF">BS101_06265</name>
</gene>
<dbReference type="OrthoDB" id="9762036at2"/>
<dbReference type="Pfam" id="PF00152">
    <property type="entry name" value="tRNA-synt_2"/>
    <property type="match status" value="1"/>
</dbReference>
<dbReference type="GO" id="GO:0016740">
    <property type="term" value="F:transferase activity"/>
    <property type="evidence" value="ECO:0007669"/>
    <property type="project" value="UniProtKB-ARBA"/>
</dbReference>
<dbReference type="PANTHER" id="PTHR43450">
    <property type="entry name" value="ASPARTYL-TRNA SYNTHETASE"/>
    <property type="match status" value="1"/>
</dbReference>
<organism evidence="6 7">
    <name type="scientific">Clostridium kluyveri</name>
    <dbReference type="NCBI Taxonomy" id="1534"/>
    <lineage>
        <taxon>Bacteria</taxon>
        <taxon>Bacillati</taxon>
        <taxon>Bacillota</taxon>
        <taxon>Clostridia</taxon>
        <taxon>Eubacteriales</taxon>
        <taxon>Clostridiaceae</taxon>
        <taxon>Clostridium</taxon>
    </lineage>
</organism>
<dbReference type="GO" id="GO:0006422">
    <property type="term" value="P:aspartyl-tRNA aminoacylation"/>
    <property type="evidence" value="ECO:0007669"/>
    <property type="project" value="InterPro"/>
</dbReference>
<dbReference type="Proteomes" id="UP000184604">
    <property type="component" value="Chromosome"/>
</dbReference>
<keyword evidence="1" id="KW-0963">Cytoplasm</keyword>
<dbReference type="PANTHER" id="PTHR43450:SF1">
    <property type="entry name" value="ASPARTATE--TRNA LIGASE, CYTOPLASMIC"/>
    <property type="match status" value="1"/>
</dbReference>
<evidence type="ECO:0000259" key="5">
    <source>
        <dbReference type="Pfam" id="PF00152"/>
    </source>
</evidence>
<dbReference type="GO" id="GO:0003723">
    <property type="term" value="F:RNA binding"/>
    <property type="evidence" value="ECO:0007669"/>
    <property type="project" value="TreeGrafter"/>
</dbReference>
<evidence type="ECO:0000313" key="6">
    <source>
        <dbReference type="EMBL" id="APM38366.1"/>
    </source>
</evidence>
<dbReference type="AlphaFoldDB" id="A0A1L5F5S7"/>
<dbReference type="GO" id="GO:0005829">
    <property type="term" value="C:cytosol"/>
    <property type="evidence" value="ECO:0007669"/>
    <property type="project" value="TreeGrafter"/>
</dbReference>
<reference evidence="6 7" key="1">
    <citation type="submission" date="2016-12" db="EMBL/GenBank/DDBJ databases">
        <title>Complete genome sequence of Clostridium kluyveri JZZ isolated from the pit mud of a Chinese flavor liquor-making factory.</title>
        <authorList>
            <person name="Wang Y."/>
        </authorList>
    </citation>
    <scope>NUCLEOTIDE SEQUENCE [LARGE SCALE GENOMIC DNA]</scope>
    <source>
        <strain evidence="6 7">JZZ</strain>
    </source>
</reference>
<dbReference type="GO" id="GO:0140096">
    <property type="term" value="F:catalytic activity, acting on a protein"/>
    <property type="evidence" value="ECO:0007669"/>
    <property type="project" value="UniProtKB-ARBA"/>
</dbReference>
<evidence type="ECO:0000256" key="3">
    <source>
        <dbReference type="ARBA" id="ARBA00022741"/>
    </source>
</evidence>
<keyword evidence="2" id="KW-0436">Ligase</keyword>
<dbReference type="EMBL" id="CP018335">
    <property type="protein sequence ID" value="APM38366.1"/>
    <property type="molecule type" value="Genomic_DNA"/>
</dbReference>
<sequence>MKTYVLKDENERELKLLDEAIEKIKREKLPNILKIQQAILRSVDDYMYKNEVVRLLPNMISPITDPLCHSVEDCDFTYGGQKFNVTKSMIFHKQLALSSPYLQKIYIVSPNVRLELPERGDVRHLFEFTQVDFEFKDATMDTIFGFMEGLIEQAFSYIKEECKEEFKKLGIGTSHLDVSGPFERHTTQELKAKYGEDFEALASKEAARPFWLINHKREFYDAEDLENKGTYKNYDLIWPMGYVEGLSGGEREYKYDRIITRMREAGMDEQSMKDYIELAKRGEIPKTAGAGFGVERMTRFVCQQDDIDEVTVFSRKPGKGKYIF</sequence>
<evidence type="ECO:0000256" key="4">
    <source>
        <dbReference type="ARBA" id="ARBA00022840"/>
    </source>
</evidence>
<keyword evidence="4" id="KW-0067">ATP-binding</keyword>
<dbReference type="RefSeq" id="WP_073538039.1">
    <property type="nucleotide sequence ID" value="NZ_CP018335.1"/>
</dbReference>
<evidence type="ECO:0000313" key="7">
    <source>
        <dbReference type="Proteomes" id="UP000184604"/>
    </source>
</evidence>
<dbReference type="NCBIfam" id="NF005054">
    <property type="entry name" value="PRK06462.1-4"/>
    <property type="match status" value="1"/>
</dbReference>
<dbReference type="InterPro" id="IPR004523">
    <property type="entry name" value="Asp-tRNA_synthase_2"/>
</dbReference>
<feature type="domain" description="Aminoacyl-tRNA synthetase class II (D/K/N)" evidence="5">
    <location>
        <begin position="20"/>
        <end position="315"/>
    </location>
</feature>
<dbReference type="GO" id="GO:0017101">
    <property type="term" value="C:aminoacyl-tRNA synthetase multienzyme complex"/>
    <property type="evidence" value="ECO:0007669"/>
    <property type="project" value="TreeGrafter"/>
</dbReference>
<name>A0A1L5F5S7_CLOKL</name>
<dbReference type="Gene3D" id="3.30.930.10">
    <property type="entry name" value="Bira Bifunctional Protein, Domain 2"/>
    <property type="match status" value="1"/>
</dbReference>
<dbReference type="SUPFAM" id="SSF55681">
    <property type="entry name" value="Class II aaRS and biotin synthetases"/>
    <property type="match status" value="1"/>
</dbReference>
<accession>A0A1L5F5S7</accession>
<dbReference type="InterPro" id="IPR004364">
    <property type="entry name" value="Aa-tRNA-synt_II"/>
</dbReference>
<protein>
    <recommendedName>
        <fullName evidence="5">Aminoacyl-tRNA synthetase class II (D/K/N) domain-containing protein</fullName>
    </recommendedName>
</protein>
<keyword evidence="3" id="KW-0547">Nucleotide-binding</keyword>